<dbReference type="Proteomes" id="UP000293433">
    <property type="component" value="Unassembled WGS sequence"/>
</dbReference>
<dbReference type="CDD" id="cd00882">
    <property type="entry name" value="Ras_like_GTPase"/>
    <property type="match status" value="1"/>
</dbReference>
<evidence type="ECO:0000256" key="2">
    <source>
        <dbReference type="SAM" id="Phobius"/>
    </source>
</evidence>
<protein>
    <submittedName>
        <fullName evidence="4">Putative GTPase</fullName>
    </submittedName>
</protein>
<organism evidence="4 5">
    <name type="scientific">Sphaerotilus mobilis</name>
    <dbReference type="NCBI Taxonomy" id="47994"/>
    <lineage>
        <taxon>Bacteria</taxon>
        <taxon>Pseudomonadati</taxon>
        <taxon>Pseudomonadota</taxon>
        <taxon>Betaproteobacteria</taxon>
        <taxon>Burkholderiales</taxon>
        <taxon>Sphaerotilaceae</taxon>
        <taxon>Sphaerotilus</taxon>
    </lineage>
</organism>
<accession>A0A4Q7LUC3</accession>
<dbReference type="EMBL" id="SGWV01000007">
    <property type="protein sequence ID" value="RZS57953.1"/>
    <property type="molecule type" value="Genomic_DNA"/>
</dbReference>
<evidence type="ECO:0000259" key="3">
    <source>
        <dbReference type="Pfam" id="PF01926"/>
    </source>
</evidence>
<reference evidence="4 5" key="1">
    <citation type="submission" date="2019-02" db="EMBL/GenBank/DDBJ databases">
        <title>Genomic Encyclopedia of Type Strains, Phase IV (KMG-IV): sequencing the most valuable type-strain genomes for metagenomic binning, comparative biology and taxonomic classification.</title>
        <authorList>
            <person name="Goeker M."/>
        </authorList>
    </citation>
    <scope>NUCLEOTIDE SEQUENCE [LARGE SCALE GENOMIC DNA]</scope>
    <source>
        <strain evidence="4 5">DSM 10617</strain>
    </source>
</reference>
<keyword evidence="5" id="KW-1185">Reference proteome</keyword>
<dbReference type="SUPFAM" id="SSF52540">
    <property type="entry name" value="P-loop containing nucleoside triphosphate hydrolases"/>
    <property type="match status" value="1"/>
</dbReference>
<dbReference type="Pfam" id="PF01926">
    <property type="entry name" value="MMR_HSR1"/>
    <property type="match status" value="1"/>
</dbReference>
<dbReference type="InterPro" id="IPR027417">
    <property type="entry name" value="P-loop_NTPase"/>
</dbReference>
<dbReference type="InterPro" id="IPR006073">
    <property type="entry name" value="GTP-bd"/>
</dbReference>
<keyword evidence="2" id="KW-0472">Membrane</keyword>
<sequence>MTLKTTFSRWLRRDASDVPTPVEASAEAPFDGDAIPDPMTAPDELPVVWLLGKTGSGKSSIVSALTGASQVEIGQGYVPCTRTAKAFDFPPEQPLLRILDTRGLGEKGYDPSEDLSVNESRAHLLILTLRVRDDAQDALIRTVHEIRRRHPAWPLIVAQTGLHDLYDGTDDHPADYPFAGTDADDLCADVPRALRAALKNQRDSLAHLPGAAPLFVPLDLTRPMEGYTPADYGRDALIEAILRAAPDAAATIAALQMRRQVGDWKEIEPQAHRLILSLAAGASGAGMIPVVGVGTVVVAHVGMVWALARQMQVPMTRKDVVTLFSMLGTATLARQGALLGLRQIAKIAPFLIPVMAVQDYAVTYALGRAAYVYLRGRQQDIAVDADAVKAAFRQGLAQAFAFRSDKKGAAS</sequence>
<comment type="caution">
    <text evidence="4">The sequence shown here is derived from an EMBL/GenBank/DDBJ whole genome shotgun (WGS) entry which is preliminary data.</text>
</comment>
<dbReference type="GO" id="GO:0005525">
    <property type="term" value="F:GTP binding"/>
    <property type="evidence" value="ECO:0007669"/>
    <property type="project" value="InterPro"/>
</dbReference>
<keyword evidence="2" id="KW-0812">Transmembrane</keyword>
<evidence type="ECO:0000313" key="5">
    <source>
        <dbReference type="Proteomes" id="UP000293433"/>
    </source>
</evidence>
<proteinExistence type="predicted"/>
<name>A0A4Q7LUC3_9BURK</name>
<feature type="region of interest" description="Disordered" evidence="1">
    <location>
        <begin position="16"/>
        <end position="37"/>
    </location>
</feature>
<feature type="transmembrane region" description="Helical" evidence="2">
    <location>
        <begin position="286"/>
        <end position="308"/>
    </location>
</feature>
<feature type="domain" description="G" evidence="3">
    <location>
        <begin position="48"/>
        <end position="148"/>
    </location>
</feature>
<gene>
    <name evidence="4" type="ORF">EV685_0227</name>
</gene>
<evidence type="ECO:0000256" key="1">
    <source>
        <dbReference type="SAM" id="MobiDB-lite"/>
    </source>
</evidence>
<dbReference type="OrthoDB" id="417988at2"/>
<evidence type="ECO:0000313" key="4">
    <source>
        <dbReference type="EMBL" id="RZS57953.1"/>
    </source>
</evidence>
<keyword evidence="2" id="KW-1133">Transmembrane helix</keyword>
<dbReference type="AlphaFoldDB" id="A0A4Q7LUC3"/>
<dbReference type="Gene3D" id="3.40.50.300">
    <property type="entry name" value="P-loop containing nucleotide triphosphate hydrolases"/>
    <property type="match status" value="1"/>
</dbReference>
<dbReference type="RefSeq" id="WP_130480162.1">
    <property type="nucleotide sequence ID" value="NZ_SGWV01000007.1"/>
</dbReference>